<proteinExistence type="predicted"/>
<sequence length="75" mass="8912">MKEKADLLMPKNPDPKFILHERQNYLIFYAKCEKEIYSYIESRNQQSCYINSRKLLSMISLFFSSINAAQKNNTN</sequence>
<evidence type="ECO:0000313" key="1">
    <source>
        <dbReference type="EMBL" id="KAK9152535.1"/>
    </source>
</evidence>
<name>A0AAP0KJU7_9MAGN</name>
<dbReference type="Proteomes" id="UP001417504">
    <property type="component" value="Unassembled WGS sequence"/>
</dbReference>
<keyword evidence="2" id="KW-1185">Reference proteome</keyword>
<dbReference type="AlphaFoldDB" id="A0AAP0KJU7"/>
<dbReference type="EMBL" id="JBBNAE010000001">
    <property type="protein sequence ID" value="KAK9152535.1"/>
    <property type="molecule type" value="Genomic_DNA"/>
</dbReference>
<organism evidence="1 2">
    <name type="scientific">Stephania japonica</name>
    <dbReference type="NCBI Taxonomy" id="461633"/>
    <lineage>
        <taxon>Eukaryota</taxon>
        <taxon>Viridiplantae</taxon>
        <taxon>Streptophyta</taxon>
        <taxon>Embryophyta</taxon>
        <taxon>Tracheophyta</taxon>
        <taxon>Spermatophyta</taxon>
        <taxon>Magnoliopsida</taxon>
        <taxon>Ranunculales</taxon>
        <taxon>Menispermaceae</taxon>
        <taxon>Menispermoideae</taxon>
        <taxon>Cissampelideae</taxon>
        <taxon>Stephania</taxon>
    </lineage>
</organism>
<gene>
    <name evidence="1" type="ORF">Sjap_000015</name>
</gene>
<comment type="caution">
    <text evidence="1">The sequence shown here is derived from an EMBL/GenBank/DDBJ whole genome shotgun (WGS) entry which is preliminary data.</text>
</comment>
<reference evidence="1 2" key="1">
    <citation type="submission" date="2024-01" db="EMBL/GenBank/DDBJ databases">
        <title>Genome assemblies of Stephania.</title>
        <authorList>
            <person name="Yang L."/>
        </authorList>
    </citation>
    <scope>NUCLEOTIDE SEQUENCE [LARGE SCALE GENOMIC DNA]</scope>
    <source>
        <strain evidence="1">QJT</strain>
        <tissue evidence="1">Leaf</tissue>
    </source>
</reference>
<accession>A0AAP0KJU7</accession>
<protein>
    <submittedName>
        <fullName evidence="1">Uncharacterized protein</fullName>
    </submittedName>
</protein>
<evidence type="ECO:0000313" key="2">
    <source>
        <dbReference type="Proteomes" id="UP001417504"/>
    </source>
</evidence>